<name>A0A076PWF9_COMTE</name>
<keyword evidence="2" id="KW-0813">Transport</keyword>
<evidence type="ECO:0000259" key="4">
    <source>
        <dbReference type="Pfam" id="PF25919"/>
    </source>
</evidence>
<dbReference type="HOGENOM" id="CLU_018816_13_0_4"/>
<keyword evidence="3" id="KW-0732">Signal</keyword>
<dbReference type="InterPro" id="IPR006143">
    <property type="entry name" value="RND_pump_MFP"/>
</dbReference>
<dbReference type="PANTHER" id="PTHR30097">
    <property type="entry name" value="CATION EFFLUX SYSTEM PROTEIN CUSB"/>
    <property type="match status" value="1"/>
</dbReference>
<dbReference type="AlphaFoldDB" id="A0A076PWF9"/>
<dbReference type="KEGG" id="ctes:O987_24810"/>
<evidence type="ECO:0000256" key="1">
    <source>
        <dbReference type="ARBA" id="ARBA00009477"/>
    </source>
</evidence>
<dbReference type="Pfam" id="PF25919">
    <property type="entry name" value="BSH_CusB"/>
    <property type="match status" value="1"/>
</dbReference>
<dbReference type="NCBIfam" id="TIGR01730">
    <property type="entry name" value="RND_mfp"/>
    <property type="match status" value="1"/>
</dbReference>
<evidence type="ECO:0000256" key="2">
    <source>
        <dbReference type="ARBA" id="ARBA00022448"/>
    </source>
</evidence>
<protein>
    <submittedName>
        <fullName evidence="5">RND transporter</fullName>
    </submittedName>
</protein>
<dbReference type="EMBL" id="CP006704">
    <property type="protein sequence ID" value="AIJ49036.1"/>
    <property type="molecule type" value="Genomic_DNA"/>
</dbReference>
<dbReference type="RefSeq" id="WP_003051152.1">
    <property type="nucleotide sequence ID" value="NZ_CP006704.1"/>
</dbReference>
<feature type="signal peptide" evidence="3">
    <location>
        <begin position="1"/>
        <end position="20"/>
    </location>
</feature>
<dbReference type="SUPFAM" id="SSF111369">
    <property type="entry name" value="HlyD-like secretion proteins"/>
    <property type="match status" value="1"/>
</dbReference>
<dbReference type="InterPro" id="IPR058790">
    <property type="entry name" value="BSH_CusB"/>
</dbReference>
<dbReference type="GO" id="GO:0060003">
    <property type="term" value="P:copper ion export"/>
    <property type="evidence" value="ECO:0007669"/>
    <property type="project" value="TreeGrafter"/>
</dbReference>
<organism evidence="5 6">
    <name type="scientific">Comamonas testosteroni TK102</name>
    <dbReference type="NCBI Taxonomy" id="1392005"/>
    <lineage>
        <taxon>Bacteria</taxon>
        <taxon>Pseudomonadati</taxon>
        <taxon>Pseudomonadota</taxon>
        <taxon>Betaproteobacteria</taxon>
        <taxon>Burkholderiales</taxon>
        <taxon>Comamonadaceae</taxon>
        <taxon>Comamonas</taxon>
    </lineage>
</organism>
<dbReference type="Gene3D" id="2.40.50.100">
    <property type="match status" value="1"/>
</dbReference>
<dbReference type="Gene3D" id="1.10.287.470">
    <property type="entry name" value="Helix hairpin bin"/>
    <property type="match status" value="1"/>
</dbReference>
<accession>A0A076PWF9</accession>
<dbReference type="Gene3D" id="2.40.30.170">
    <property type="match status" value="1"/>
</dbReference>
<dbReference type="GO" id="GO:0046914">
    <property type="term" value="F:transition metal ion binding"/>
    <property type="evidence" value="ECO:0007669"/>
    <property type="project" value="TreeGrafter"/>
</dbReference>
<evidence type="ECO:0000313" key="6">
    <source>
        <dbReference type="Proteomes" id="UP000028782"/>
    </source>
</evidence>
<dbReference type="Proteomes" id="UP000028782">
    <property type="component" value="Chromosome"/>
</dbReference>
<proteinExistence type="inferred from homology"/>
<evidence type="ECO:0000313" key="5">
    <source>
        <dbReference type="EMBL" id="AIJ49036.1"/>
    </source>
</evidence>
<dbReference type="Gene3D" id="2.40.420.20">
    <property type="match status" value="1"/>
</dbReference>
<comment type="similarity">
    <text evidence="1">Belongs to the membrane fusion protein (MFP) (TC 8.A.1) family.</text>
</comment>
<dbReference type="GO" id="GO:0022857">
    <property type="term" value="F:transmembrane transporter activity"/>
    <property type="evidence" value="ECO:0007669"/>
    <property type="project" value="InterPro"/>
</dbReference>
<sequence length="355" mass="36984">MYLYQWLLAGALALPVTGMAAEAVPLSPEQARTLGVRFQSIKSSGELNVSAHARVLLRPDAQVVVAAPYAGMLPRVLVAVGQSVRAGQPVATFASPQLYEARRAVAQAESQSRLAQQALTRDRMLHDDGIIAASRWQTTQAHAVEAAAMAQARRAELAASGVKMDGKEAQLLAPRAGIVTEVMVQPGTRVEASAALVRVADPKALELDLLLGREVPLPAVGDRVQVATRAATGRVEGIAPVGDGSAGMRVRVALSNNGDLRLGESVTAMLTLKESGTGKAQANAADRLRIPAAALVYWQGQSGVFIETGQSVRFTALSVETRDEATAVVRGRLPAGAQIAVAGIAALKSLLSGGE</sequence>
<feature type="domain" description="CusB-like barrel-sandwich hybrid" evidence="4">
    <location>
        <begin position="63"/>
        <end position="200"/>
    </location>
</feature>
<feature type="chain" id="PRO_5001716147" evidence="3">
    <location>
        <begin position="21"/>
        <end position="355"/>
    </location>
</feature>
<dbReference type="GO" id="GO:0030288">
    <property type="term" value="C:outer membrane-bounded periplasmic space"/>
    <property type="evidence" value="ECO:0007669"/>
    <property type="project" value="TreeGrafter"/>
</dbReference>
<dbReference type="PANTHER" id="PTHR30097:SF4">
    <property type="entry name" value="SLR6042 PROTEIN"/>
    <property type="match status" value="1"/>
</dbReference>
<dbReference type="GO" id="GO:0016020">
    <property type="term" value="C:membrane"/>
    <property type="evidence" value="ECO:0007669"/>
    <property type="project" value="InterPro"/>
</dbReference>
<reference evidence="5 6" key="1">
    <citation type="journal article" date="2014" name="Genome Announc.">
        <title>Complete Genome Sequence of Polychlorinated Biphenyl Degrader Comamonas testosteroni TK102 (NBRC 109938).</title>
        <authorList>
            <person name="Fukuda K."/>
            <person name="Hosoyama A."/>
            <person name="Tsuchikane K."/>
            <person name="Ohji S."/>
            <person name="Yamazoe A."/>
            <person name="Fujita N."/>
            <person name="Shintani M."/>
            <person name="Kimbara K."/>
        </authorList>
    </citation>
    <scope>NUCLEOTIDE SEQUENCE [LARGE SCALE GENOMIC DNA]</scope>
    <source>
        <strain evidence="5">TK102</strain>
    </source>
</reference>
<dbReference type="InterPro" id="IPR051909">
    <property type="entry name" value="MFP_Cation_Efflux"/>
</dbReference>
<evidence type="ECO:0000256" key="3">
    <source>
        <dbReference type="SAM" id="SignalP"/>
    </source>
</evidence>
<gene>
    <name evidence="5" type="ORF">O987_24810</name>
</gene>
<dbReference type="GO" id="GO:0015679">
    <property type="term" value="P:plasma membrane copper ion transport"/>
    <property type="evidence" value="ECO:0007669"/>
    <property type="project" value="TreeGrafter"/>
</dbReference>